<protein>
    <submittedName>
        <fullName evidence="2">Uncharacterized protein</fullName>
    </submittedName>
</protein>
<name>A0A9P3LC93_9APHY</name>
<feature type="region of interest" description="Disordered" evidence="1">
    <location>
        <begin position="54"/>
        <end position="77"/>
    </location>
</feature>
<dbReference type="Proteomes" id="UP000703269">
    <property type="component" value="Unassembled WGS sequence"/>
</dbReference>
<evidence type="ECO:0000313" key="2">
    <source>
        <dbReference type="EMBL" id="GJE90010.1"/>
    </source>
</evidence>
<evidence type="ECO:0000313" key="3">
    <source>
        <dbReference type="Proteomes" id="UP000703269"/>
    </source>
</evidence>
<dbReference type="OrthoDB" id="10462438at2759"/>
<proteinExistence type="predicted"/>
<keyword evidence="3" id="KW-1185">Reference proteome</keyword>
<accession>A0A9P3LC93</accession>
<dbReference type="EMBL" id="BPQB01000015">
    <property type="protein sequence ID" value="GJE90010.1"/>
    <property type="molecule type" value="Genomic_DNA"/>
</dbReference>
<comment type="caution">
    <text evidence="2">The sequence shown here is derived from an EMBL/GenBank/DDBJ whole genome shotgun (WGS) entry which is preliminary data.</text>
</comment>
<gene>
    <name evidence="2" type="ORF">PsYK624_061310</name>
</gene>
<dbReference type="AlphaFoldDB" id="A0A9P3LC93"/>
<sequence>MKVHFCDQAKEQLKAIDEQFPELEGKAAEIHEEYVREYTEQHCPDARRANVRKISHESGTSQEEPEHATVSFKGPRSVDPKGRHVYMDFWARFLGSKKD</sequence>
<reference evidence="2 3" key="1">
    <citation type="submission" date="2021-08" db="EMBL/GenBank/DDBJ databases">
        <title>Draft Genome Sequence of Phanerochaete sordida strain YK-624.</title>
        <authorList>
            <person name="Mori T."/>
            <person name="Dohra H."/>
            <person name="Suzuki T."/>
            <person name="Kawagishi H."/>
            <person name="Hirai H."/>
        </authorList>
    </citation>
    <scope>NUCLEOTIDE SEQUENCE [LARGE SCALE GENOMIC DNA]</scope>
    <source>
        <strain evidence="2 3">YK-624</strain>
    </source>
</reference>
<evidence type="ECO:0000256" key="1">
    <source>
        <dbReference type="SAM" id="MobiDB-lite"/>
    </source>
</evidence>
<organism evidence="2 3">
    <name type="scientific">Phanerochaete sordida</name>
    <dbReference type="NCBI Taxonomy" id="48140"/>
    <lineage>
        <taxon>Eukaryota</taxon>
        <taxon>Fungi</taxon>
        <taxon>Dikarya</taxon>
        <taxon>Basidiomycota</taxon>
        <taxon>Agaricomycotina</taxon>
        <taxon>Agaricomycetes</taxon>
        <taxon>Polyporales</taxon>
        <taxon>Phanerochaetaceae</taxon>
        <taxon>Phanerochaete</taxon>
    </lineage>
</organism>